<protein>
    <submittedName>
        <fullName evidence="2">Acetyltransferase (GNAT) family protein</fullName>
    </submittedName>
</protein>
<feature type="domain" description="N-acetyltransferase" evidence="1">
    <location>
        <begin position="1"/>
        <end position="142"/>
    </location>
</feature>
<dbReference type="Gene3D" id="3.40.630.30">
    <property type="match status" value="1"/>
</dbReference>
<dbReference type="GO" id="GO:0016747">
    <property type="term" value="F:acyltransferase activity, transferring groups other than amino-acyl groups"/>
    <property type="evidence" value="ECO:0007669"/>
    <property type="project" value="InterPro"/>
</dbReference>
<comment type="caution">
    <text evidence="2">The sequence shown here is derived from an EMBL/GenBank/DDBJ whole genome shotgun (WGS) entry which is preliminary data.</text>
</comment>
<dbReference type="InterPro" id="IPR000182">
    <property type="entry name" value="GNAT_dom"/>
</dbReference>
<dbReference type="Proteomes" id="UP000252893">
    <property type="component" value="Unassembled WGS sequence"/>
</dbReference>
<accession>A0A366DGW1</accession>
<gene>
    <name evidence="2" type="ORF">DFR47_11640</name>
</gene>
<dbReference type="AlphaFoldDB" id="A0A366DGW1"/>
<dbReference type="EMBL" id="QNRH01000016">
    <property type="protein sequence ID" value="RBO89312.1"/>
    <property type="molecule type" value="Genomic_DNA"/>
</dbReference>
<reference evidence="2 3" key="1">
    <citation type="submission" date="2018-06" db="EMBL/GenBank/DDBJ databases">
        <title>Genomic Encyclopedia of Type Strains, Phase IV (KMG-IV): sequencing the most valuable type-strain genomes for metagenomic binning, comparative biology and taxonomic classification.</title>
        <authorList>
            <person name="Goeker M."/>
        </authorList>
    </citation>
    <scope>NUCLEOTIDE SEQUENCE [LARGE SCALE GENOMIC DNA]</scope>
    <source>
        <strain evidence="2 3">DSM 25619</strain>
    </source>
</reference>
<dbReference type="RefSeq" id="WP_245416668.1">
    <property type="nucleotide sequence ID" value="NZ_JBHEEG010000001.1"/>
</dbReference>
<proteinExistence type="predicted"/>
<dbReference type="SUPFAM" id="SSF55729">
    <property type="entry name" value="Acyl-CoA N-acyltransferases (Nat)"/>
    <property type="match status" value="1"/>
</dbReference>
<evidence type="ECO:0000259" key="1">
    <source>
        <dbReference type="PROSITE" id="PS51186"/>
    </source>
</evidence>
<organism evidence="2 3">
    <name type="scientific">Pseudochrobactrum asaccharolyticum</name>
    <dbReference type="NCBI Taxonomy" id="354351"/>
    <lineage>
        <taxon>Bacteria</taxon>
        <taxon>Pseudomonadati</taxon>
        <taxon>Pseudomonadota</taxon>
        <taxon>Alphaproteobacteria</taxon>
        <taxon>Hyphomicrobiales</taxon>
        <taxon>Brucellaceae</taxon>
        <taxon>Pseudochrobactrum</taxon>
    </lineage>
</organism>
<evidence type="ECO:0000313" key="2">
    <source>
        <dbReference type="EMBL" id="RBO89312.1"/>
    </source>
</evidence>
<dbReference type="InterPro" id="IPR016181">
    <property type="entry name" value="Acyl_CoA_acyltransferase"/>
</dbReference>
<keyword evidence="3" id="KW-1185">Reference proteome</keyword>
<dbReference type="CDD" id="cd04301">
    <property type="entry name" value="NAT_SF"/>
    <property type="match status" value="1"/>
</dbReference>
<evidence type="ECO:0000313" key="3">
    <source>
        <dbReference type="Proteomes" id="UP000252893"/>
    </source>
</evidence>
<dbReference type="Pfam" id="PF00583">
    <property type="entry name" value="Acetyltransf_1"/>
    <property type="match status" value="1"/>
</dbReference>
<dbReference type="PROSITE" id="PS51186">
    <property type="entry name" value="GNAT"/>
    <property type="match status" value="1"/>
</dbReference>
<keyword evidence="2" id="KW-0808">Transferase</keyword>
<name>A0A366DGW1_9HYPH</name>
<sequence>MIRHATASDKMACLRLLRESHEAAGFTFPFSAAHASALFDYHHTSPQTCVLVIGDKPDGLLMAGWFEHPFGAGRYAKETVWYVAPQARGRGAIKMLDAYETWAREQNCSAVGMAALATNDVSALYLRRGYQLAETHYLKALL</sequence>